<dbReference type="KEGG" id="cvn:111127881"/>
<keyword evidence="1" id="KW-0862">Zinc</keyword>
<feature type="region of interest" description="Disordered" evidence="2">
    <location>
        <begin position="201"/>
        <end position="225"/>
    </location>
</feature>
<evidence type="ECO:0000313" key="6">
    <source>
        <dbReference type="RefSeq" id="XP_022328887.1"/>
    </source>
</evidence>
<sequence length="1031" mass="117763">MAAPVARLTPQKIYLIDNFCIICGFRFIQTVKNSDGTESCLKFLNKKLRLTADRIRLVETCIGEQIKTDAHDRGICIPCFRSAERIDVLKKDIDSRKAKMVQSYTNTSSHISLSVPSPSKFPIIKKRLIRSPSNVKPVKMQCSRAPLGTLHVHSPVQLKSFGEVTSFGGGLLVLQQSIPQNIAPKPQRTKRTLFPSSVEKAASIQNENDENVKEEEQADTRTLGKENTESCYENEVEISIFYKSGKRSRFVADPNLKTMCKAIFSEKGANKTILSVLKVTDPDEIIDTAASLVADECRSLCKRYSGSILQDRSFEGIFQFSWEKLENELQLRAPKFLHIVSHAVTDKLSTQSQRCRIQMLYSIASALHARSREMTVLQYLTGFILMNGGCTQRNIDKLAKIGVTVLSDTLHKKLANWQEYLDRELLQIKENWSQGGSLKFQIVGDNWDKNILPSYRTSQQNTLSLHLFTLIGVVDRVTPSIDHAHDDNLLNVQDMEAEKFIPSLQEQDILSKELTFLVSTALVQNIPQLMSCLGSIYPEHFDHKHSDLAGARTRQFCLGLYDCNEQKTQDVIHLLKDLSNKYVPLVDGEIKEEVFFGGDRLTDERIQCAQQAMVNSPTSIEKLEGFISKIEDFHRLMNFLEAICKLTFDTGSAKDRCTAYFFRNLLNARDVKADVKNSYRAYKKLYYTIFDGICCALFLQEMNLNSLEQQLPIPCNWETLENDEKIKWLDDISCKIVRNWFFENSDICQEMREVLTDPNHEENYWTGNYINGKFRCHFCDRSYTYIGSLQSHELKLHSHSPSPSKCSPKSKDASGDELYNYILCLFKLTALHKNLDSAVNMGDGLRSVRSAKYETPIYNKTNKTKYLIGSVHLTALACGSLPREQTERLVWNRSINISGGKNHNMALDEFVELVNRDTKATCSGYQTKDSILTHSREFPHLINATKHFDKICEVRKRKGFHKEPSYLEDVKKVSVELLQIKALQQIEGRKLECKNIVSERNPFDSCYKNLATMIHRHKPILPFRRLGNKQM</sequence>
<dbReference type="RefSeq" id="XP_022328887.1">
    <property type="nucleotide sequence ID" value="XM_022473179.1"/>
</dbReference>
<reference evidence="5 6" key="1">
    <citation type="submission" date="2025-04" db="UniProtKB">
        <authorList>
            <consortium name="RefSeq"/>
        </authorList>
    </citation>
    <scope>IDENTIFICATION</scope>
    <source>
        <tissue evidence="5 6">Whole sample</tissue>
    </source>
</reference>
<organism evidence="4 5">
    <name type="scientific">Crassostrea virginica</name>
    <name type="common">Eastern oyster</name>
    <dbReference type="NCBI Taxonomy" id="6565"/>
    <lineage>
        <taxon>Eukaryota</taxon>
        <taxon>Metazoa</taxon>
        <taxon>Spiralia</taxon>
        <taxon>Lophotrochozoa</taxon>
        <taxon>Mollusca</taxon>
        <taxon>Bivalvia</taxon>
        <taxon>Autobranchia</taxon>
        <taxon>Pteriomorphia</taxon>
        <taxon>Ostreida</taxon>
        <taxon>Ostreoidea</taxon>
        <taxon>Ostreidae</taxon>
        <taxon>Crassostrea</taxon>
    </lineage>
</organism>
<dbReference type="PROSITE" id="PS50157">
    <property type="entry name" value="ZINC_FINGER_C2H2_2"/>
    <property type="match status" value="1"/>
</dbReference>
<keyword evidence="1" id="KW-0479">Metal-binding</keyword>
<accession>A0A8B8D2F2</accession>
<dbReference type="KEGG" id="cvn:111123701"/>
<dbReference type="InterPro" id="IPR046496">
    <property type="entry name" value="DUF6589"/>
</dbReference>
<dbReference type="GeneID" id="111123701"/>
<evidence type="ECO:0000259" key="3">
    <source>
        <dbReference type="PROSITE" id="PS50157"/>
    </source>
</evidence>
<dbReference type="InterPro" id="IPR013087">
    <property type="entry name" value="Znf_C2H2_type"/>
</dbReference>
<keyword evidence="4" id="KW-1185">Reference proteome</keyword>
<dbReference type="Pfam" id="PF20231">
    <property type="entry name" value="DUF6589"/>
    <property type="match status" value="1"/>
</dbReference>
<evidence type="ECO:0000313" key="4">
    <source>
        <dbReference type="Proteomes" id="UP000694844"/>
    </source>
</evidence>
<name>A0A8B8D2F2_CRAVI</name>
<dbReference type="Proteomes" id="UP000694844">
    <property type="component" value="Chromosome 4"/>
</dbReference>
<protein>
    <submittedName>
        <fullName evidence="5">Uncharacterized protein LOC111123701</fullName>
    </submittedName>
    <submittedName>
        <fullName evidence="6">Uncharacterized protein LOC111127881 isoform X1</fullName>
    </submittedName>
</protein>
<dbReference type="OrthoDB" id="6125442at2759"/>
<dbReference type="GO" id="GO:0008270">
    <property type="term" value="F:zinc ion binding"/>
    <property type="evidence" value="ECO:0007669"/>
    <property type="project" value="UniProtKB-KW"/>
</dbReference>
<gene>
    <name evidence="5" type="primary">LOC111123701</name>
    <name evidence="6" type="synonym">LOC111127881</name>
</gene>
<dbReference type="AlphaFoldDB" id="A0A8B8D2F2"/>
<dbReference type="RefSeq" id="XP_022321935.1">
    <property type="nucleotide sequence ID" value="XM_022466227.1"/>
</dbReference>
<evidence type="ECO:0000256" key="1">
    <source>
        <dbReference type="PROSITE-ProRule" id="PRU00042"/>
    </source>
</evidence>
<evidence type="ECO:0000313" key="5">
    <source>
        <dbReference type="RefSeq" id="XP_022321935.1"/>
    </source>
</evidence>
<feature type="compositionally biased region" description="Basic and acidic residues" evidence="2">
    <location>
        <begin position="210"/>
        <end position="225"/>
    </location>
</feature>
<keyword evidence="1" id="KW-0863">Zinc-finger</keyword>
<dbReference type="PROSITE" id="PS00028">
    <property type="entry name" value="ZINC_FINGER_C2H2_1"/>
    <property type="match status" value="1"/>
</dbReference>
<feature type="domain" description="C2H2-type" evidence="3">
    <location>
        <begin position="774"/>
        <end position="802"/>
    </location>
</feature>
<evidence type="ECO:0000256" key="2">
    <source>
        <dbReference type="SAM" id="MobiDB-lite"/>
    </source>
</evidence>
<dbReference type="Proteomes" id="UP000694844">
    <property type="component" value="Chromosome 3"/>
</dbReference>
<proteinExistence type="predicted"/>